<evidence type="ECO:0000313" key="2">
    <source>
        <dbReference type="Proteomes" id="UP000708208"/>
    </source>
</evidence>
<proteinExistence type="predicted"/>
<protein>
    <submittedName>
        <fullName evidence="1">Uncharacterized protein</fullName>
    </submittedName>
</protein>
<comment type="caution">
    <text evidence="1">The sequence shown here is derived from an EMBL/GenBank/DDBJ whole genome shotgun (WGS) entry which is preliminary data.</text>
</comment>
<dbReference type="AlphaFoldDB" id="A0A8J2J8D7"/>
<name>A0A8J2J8D7_9HEXA</name>
<sequence length="28" mass="3304">QTPWVVSIDLKPELEIINFILKIRLIIV</sequence>
<organism evidence="1 2">
    <name type="scientific">Allacma fusca</name>
    <dbReference type="NCBI Taxonomy" id="39272"/>
    <lineage>
        <taxon>Eukaryota</taxon>
        <taxon>Metazoa</taxon>
        <taxon>Ecdysozoa</taxon>
        <taxon>Arthropoda</taxon>
        <taxon>Hexapoda</taxon>
        <taxon>Collembola</taxon>
        <taxon>Symphypleona</taxon>
        <taxon>Sminthuridae</taxon>
        <taxon>Allacma</taxon>
    </lineage>
</organism>
<evidence type="ECO:0000313" key="1">
    <source>
        <dbReference type="EMBL" id="CAG7713821.1"/>
    </source>
</evidence>
<dbReference type="EMBL" id="CAJVCH010033241">
    <property type="protein sequence ID" value="CAG7713821.1"/>
    <property type="molecule type" value="Genomic_DNA"/>
</dbReference>
<accession>A0A8J2J8D7</accession>
<reference evidence="1" key="1">
    <citation type="submission" date="2021-06" db="EMBL/GenBank/DDBJ databases">
        <authorList>
            <person name="Hodson N. C."/>
            <person name="Mongue J. A."/>
            <person name="Jaron S. K."/>
        </authorList>
    </citation>
    <scope>NUCLEOTIDE SEQUENCE</scope>
</reference>
<gene>
    <name evidence="1" type="ORF">AFUS01_LOCUS5248</name>
</gene>
<keyword evidence="2" id="KW-1185">Reference proteome</keyword>
<dbReference type="Proteomes" id="UP000708208">
    <property type="component" value="Unassembled WGS sequence"/>
</dbReference>
<feature type="non-terminal residue" evidence="1">
    <location>
        <position position="1"/>
    </location>
</feature>